<gene>
    <name evidence="1" type="ORF">HINF_LOCUS25400</name>
    <name evidence="2" type="ORF">HINF_LOCUS73628</name>
</gene>
<dbReference type="Proteomes" id="UP001642409">
    <property type="component" value="Unassembled WGS sequence"/>
</dbReference>
<comment type="caution">
    <text evidence="1">The sequence shown here is derived from an EMBL/GenBank/DDBJ whole genome shotgun (WGS) entry which is preliminary data.</text>
</comment>
<evidence type="ECO:0000313" key="1">
    <source>
        <dbReference type="EMBL" id="CAI9937755.1"/>
    </source>
</evidence>
<dbReference type="AlphaFoldDB" id="A0AA86PEF4"/>
<proteinExistence type="predicted"/>
<evidence type="ECO:0000313" key="3">
    <source>
        <dbReference type="Proteomes" id="UP001642409"/>
    </source>
</evidence>
<reference evidence="2 3" key="2">
    <citation type="submission" date="2024-07" db="EMBL/GenBank/DDBJ databases">
        <authorList>
            <person name="Akdeniz Z."/>
        </authorList>
    </citation>
    <scope>NUCLEOTIDE SEQUENCE [LARGE SCALE GENOMIC DNA]</scope>
</reference>
<dbReference type="EMBL" id="CAXDID020000607">
    <property type="protein sequence ID" value="CAL6106203.1"/>
    <property type="molecule type" value="Genomic_DNA"/>
</dbReference>
<organism evidence="1">
    <name type="scientific">Hexamita inflata</name>
    <dbReference type="NCBI Taxonomy" id="28002"/>
    <lineage>
        <taxon>Eukaryota</taxon>
        <taxon>Metamonada</taxon>
        <taxon>Diplomonadida</taxon>
        <taxon>Hexamitidae</taxon>
        <taxon>Hexamitinae</taxon>
        <taxon>Hexamita</taxon>
    </lineage>
</organism>
<protein>
    <submittedName>
        <fullName evidence="2">Hypothetical_protein</fullName>
    </submittedName>
</protein>
<name>A0AA86PEF4_9EUKA</name>
<reference evidence="1" key="1">
    <citation type="submission" date="2023-06" db="EMBL/GenBank/DDBJ databases">
        <authorList>
            <person name="Kurt Z."/>
        </authorList>
    </citation>
    <scope>NUCLEOTIDE SEQUENCE</scope>
</reference>
<evidence type="ECO:0000313" key="2">
    <source>
        <dbReference type="EMBL" id="CAL6106203.1"/>
    </source>
</evidence>
<dbReference type="EMBL" id="CATOUU010000651">
    <property type="protein sequence ID" value="CAI9937755.1"/>
    <property type="molecule type" value="Genomic_DNA"/>
</dbReference>
<accession>A0AA86PEF4</accession>
<keyword evidence="3" id="KW-1185">Reference proteome</keyword>
<sequence length="135" mass="15546">MNLQPSQDYKSLWDVNYSGQQFTNTSDSTHVYLKKEGIKQNFSILESGSVGAFCKLIQFGSAKYYRSKMKLLSTRTCFKLVNFSNYSIRTIWLSFKFKYQSCFMFSMPIFPFSLVQAVLQTLSAGVGRLHLQEVV</sequence>